<evidence type="ECO:0000256" key="1">
    <source>
        <dbReference type="SAM" id="MobiDB-lite"/>
    </source>
</evidence>
<feature type="compositionally biased region" description="Basic and acidic residues" evidence="1">
    <location>
        <begin position="142"/>
        <end position="151"/>
    </location>
</feature>
<dbReference type="PANTHER" id="PTHR45691">
    <property type="entry name" value="PROTEIN DIAPHANOUS"/>
    <property type="match status" value="1"/>
</dbReference>
<feature type="compositionally biased region" description="Polar residues" evidence="1">
    <location>
        <begin position="19"/>
        <end position="36"/>
    </location>
</feature>
<dbReference type="InterPro" id="IPR057214">
    <property type="entry name" value="DUF7892"/>
</dbReference>
<dbReference type="Gene3D" id="1.20.1280.50">
    <property type="match status" value="1"/>
</dbReference>
<feature type="compositionally biased region" description="Pro residues" evidence="1">
    <location>
        <begin position="1414"/>
        <end position="1444"/>
    </location>
</feature>
<dbReference type="GO" id="GO:0030041">
    <property type="term" value="P:actin filament polymerization"/>
    <property type="evidence" value="ECO:0007669"/>
    <property type="project" value="TreeGrafter"/>
</dbReference>
<dbReference type="Pfam" id="PF12937">
    <property type="entry name" value="F-box-like"/>
    <property type="match status" value="1"/>
</dbReference>
<accession>A0AAV9X0J3</accession>
<proteinExistence type="predicted"/>
<dbReference type="InterPro" id="IPR001810">
    <property type="entry name" value="F-box_dom"/>
</dbReference>
<dbReference type="Pfam" id="PF25422">
    <property type="entry name" value="DUF7892"/>
    <property type="match status" value="1"/>
</dbReference>
<evidence type="ECO:0000313" key="3">
    <source>
        <dbReference type="EMBL" id="KAK6531945.1"/>
    </source>
</evidence>
<feature type="region of interest" description="Disordered" evidence="1">
    <location>
        <begin position="1489"/>
        <end position="1669"/>
    </location>
</feature>
<evidence type="ECO:0000259" key="2">
    <source>
        <dbReference type="PROSITE" id="PS50181"/>
    </source>
</evidence>
<feature type="compositionally biased region" description="Basic and acidic residues" evidence="1">
    <location>
        <begin position="1628"/>
        <end position="1638"/>
    </location>
</feature>
<protein>
    <recommendedName>
        <fullName evidence="2">F-box domain-containing protein</fullName>
    </recommendedName>
</protein>
<sequence length="1669" mass="186915">MAKSKRKAALKAALSATIDNTTATATSIKTEVSSDSMALDSDKHPSSSSTLPAEEIKTESRTVSPSPTSLRSPTFHTRREPDGALVQEEPDFEEDFIPAEGEEIDLTSLAVPAPAPEGDSITNITMHKRNFEDTDDVGLEETQPKRRRTDDGTGETIETPTTANQTGTALISLPSALTASVDRLPVSIWTEIFTYVGLPAIGRLRGVCKRFDEILEREYLWRRCRKIHCPDMPKPAFGMKEWDMWGLVRGTGCMMCLDYEGKGRGEDGLKVYWQFRVRCCEKCFKANVYKEADLLSVKEESISPEVMKELVSALPYGLVDKNFTWVPTTSTSPADLDKVYWNEDVSDIKTRYDQALQMDAAEEWLKGLEGEGYGHKADADRMEKWEVRVMHGNSYNPTANTTQQQQQQQKKNGGGDRGNNQQNTTAKNTSNGIPVLVSNDASSFQTQSIPTFYQRNRQYGDRTHQDIEDIKAKRKADIEAKCLKLNPPIPPEVLAHCSAFQASLKIAQPLNEQSWNALLSKILEQRASAETHEAQRQIQRKHLEQQLEDRKLLESQERDQWVKKERQWEESQAPVREMIAKIADEEIKAWYGKVTFESAPAFAAFILTAVRTRYYERGGVEEASSASDSAIPSNKTQDDRSKIRQLVLENMKYVFDNKVKPMTDPCRRELFFCRACKDIAANPVAVSASNGPVVAPPPPPKLYGFEGVIQHFAAKHTTDLSLGTVVVHWRSIWPEDAPFVVDPNEIKRLMTRPVGGGHHHHQAASGSAGALPTPVLIRTTGPPVPVAVNGPGSYGYPPQPTPHQHAHQHQHQHPSGRHSHQLHHGQPGPGPQPVMANYGRGLPSHRQSYPMETPHHAGYHHPQPPTQHHASHHHAPPPPQVHIPQAHPSHPHHGQPYAQGPVSLSVPERSQHYPPHPQPGYPPQPVYQQHPAHLAHPSHPSHPSHQSHPAHPAHPAHPTHPVHPHTAPTHHPQHVPSHQPYGSYQQPYAQVPQPPQPQPPYNPYGTVGPSPRSHTGTGYPGPHQPIPQVPQPDPYGEAAKKEAEAAAEAAAAAAAATAEKDRKDKIHYIANYAEQTWKNLGSIKSLEPAIRAFLMIHETVSAFEEKYRQAELSIQLFHEAIRTEIDGTMKFLKPGNVKFECQSCPKTSTRTFTLPLLLQHFESVHVARPQLGPSAKEQGVKSKRFDWLIDMIRLPAEEEIAKMVGRQGFDRRKLAAVEKVYPGVFDKKVEVPVAPRTISIDNEIPATKHASKASLSAAEDFLNNLLPAASSEIQSVQEQDGKREFSGASDLLESRDQGKSEATSRTLQSQSRQRSRSRSPVSVDSRDSRSRPRRRDSYDEYYRRPVARDSYAEDEYRYYPENDAAGYYPPRPVRRASPYAYDRFPSPPPARRIRMSRPSYDDYDIPSRERGYPASPPPHPPVARSTRPPPEPSPPPAAGVPPPAGGLDYDDPPPPLIPVSGHAREARYAENMEYGRAYHSHADYYDRVIERERYAPPPPPPHAGYYDRPPPSHAHPPPPHPHARYYEEGVPQYVRHPPGYYYDDYEYERGRPTHAHHPPPPHPPPHSTHPLRPQPVYRDDYDRYYERERDIRYEDYERGRARRGRSRSPGAREWSDRERRGYPPPATAEREWRDDPRGGRPPPPLPVGTSAGAAGAGRGASGMGASRMA</sequence>
<feature type="region of interest" description="Disordered" evidence="1">
    <location>
        <begin position="393"/>
        <end position="436"/>
    </location>
</feature>
<feature type="compositionally biased region" description="Pro residues" evidence="1">
    <location>
        <begin position="1022"/>
        <end position="1033"/>
    </location>
</feature>
<keyword evidence="4" id="KW-1185">Reference proteome</keyword>
<organism evidence="3 4">
    <name type="scientific">Orbilia ellipsospora</name>
    <dbReference type="NCBI Taxonomy" id="2528407"/>
    <lineage>
        <taxon>Eukaryota</taxon>
        <taxon>Fungi</taxon>
        <taxon>Dikarya</taxon>
        <taxon>Ascomycota</taxon>
        <taxon>Pezizomycotina</taxon>
        <taxon>Orbiliomycetes</taxon>
        <taxon>Orbiliales</taxon>
        <taxon>Orbiliaceae</taxon>
        <taxon>Orbilia</taxon>
    </lineage>
</organism>
<evidence type="ECO:0000313" key="4">
    <source>
        <dbReference type="Proteomes" id="UP001365542"/>
    </source>
</evidence>
<feature type="compositionally biased region" description="Pro residues" evidence="1">
    <location>
        <begin position="1495"/>
        <end position="1520"/>
    </location>
</feature>
<feature type="region of interest" description="Disordered" evidence="1">
    <location>
        <begin position="1273"/>
        <end position="1342"/>
    </location>
</feature>
<dbReference type="InterPro" id="IPR036047">
    <property type="entry name" value="F-box-like_dom_sf"/>
</dbReference>
<feature type="compositionally biased region" description="Basic residues" evidence="1">
    <location>
        <begin position="804"/>
        <end position="823"/>
    </location>
</feature>
<feature type="compositionally biased region" description="Basic and acidic residues" evidence="1">
    <location>
        <begin position="1577"/>
        <end position="1599"/>
    </location>
</feature>
<dbReference type="InterPro" id="IPR051412">
    <property type="entry name" value="Formin_Homology_Diaphanous_sf"/>
</dbReference>
<dbReference type="GO" id="GO:0005884">
    <property type="term" value="C:actin filament"/>
    <property type="evidence" value="ECO:0007669"/>
    <property type="project" value="TreeGrafter"/>
</dbReference>
<feature type="compositionally biased region" description="Polar residues" evidence="1">
    <location>
        <begin position="61"/>
        <end position="75"/>
    </location>
</feature>
<feature type="region of interest" description="Disordered" evidence="1">
    <location>
        <begin position="19"/>
        <end position="79"/>
    </location>
</feature>
<feature type="domain" description="F-box" evidence="2">
    <location>
        <begin position="178"/>
        <end position="224"/>
    </location>
</feature>
<feature type="compositionally biased region" description="Pro residues" evidence="1">
    <location>
        <begin position="914"/>
        <end position="925"/>
    </location>
</feature>
<gene>
    <name evidence="3" type="ORF">TWF694_003109</name>
</gene>
<dbReference type="EMBL" id="JAVHJO010000012">
    <property type="protein sequence ID" value="KAK6531945.1"/>
    <property type="molecule type" value="Genomic_DNA"/>
</dbReference>
<comment type="caution">
    <text evidence="3">The sequence shown here is derived from an EMBL/GenBank/DDBJ whole genome shotgun (WGS) entry which is preliminary data.</text>
</comment>
<dbReference type="SMART" id="SM00256">
    <property type="entry name" value="FBOX"/>
    <property type="match status" value="1"/>
</dbReference>
<feature type="compositionally biased region" description="Basic and acidic residues" evidence="1">
    <location>
        <begin position="1324"/>
        <end position="1342"/>
    </location>
</feature>
<feature type="compositionally biased region" description="Low complexity" evidence="1">
    <location>
        <begin position="1308"/>
        <end position="1323"/>
    </location>
</feature>
<feature type="compositionally biased region" description="Pro residues" evidence="1">
    <location>
        <begin position="992"/>
        <end position="1002"/>
    </location>
</feature>
<feature type="region of interest" description="Disordered" evidence="1">
    <location>
        <begin position="1378"/>
        <end position="1462"/>
    </location>
</feature>
<dbReference type="PANTHER" id="PTHR45691:SF6">
    <property type="entry name" value="PROTEIN DIAPHANOUS"/>
    <property type="match status" value="1"/>
</dbReference>
<feature type="compositionally biased region" description="Low complexity" evidence="1">
    <location>
        <begin position="926"/>
        <end position="950"/>
    </location>
</feature>
<dbReference type="Proteomes" id="UP001365542">
    <property type="component" value="Unassembled WGS sequence"/>
</dbReference>
<feature type="compositionally biased region" description="Low complexity" evidence="1">
    <location>
        <begin position="964"/>
        <end position="976"/>
    </location>
</feature>
<dbReference type="PROSITE" id="PS50181">
    <property type="entry name" value="FBOX"/>
    <property type="match status" value="1"/>
</dbReference>
<name>A0AAV9X0J3_9PEZI</name>
<feature type="compositionally biased region" description="Low complexity" evidence="1">
    <location>
        <begin position="400"/>
        <end position="411"/>
    </location>
</feature>
<reference evidence="3 4" key="1">
    <citation type="submission" date="2019-10" db="EMBL/GenBank/DDBJ databases">
        <authorList>
            <person name="Palmer J.M."/>
        </authorList>
    </citation>
    <scope>NUCLEOTIDE SEQUENCE [LARGE SCALE GENOMIC DNA]</scope>
    <source>
        <strain evidence="3 4">TWF694</strain>
    </source>
</reference>
<dbReference type="SUPFAM" id="SSF81383">
    <property type="entry name" value="F-box domain"/>
    <property type="match status" value="1"/>
</dbReference>
<feature type="region of interest" description="Disordered" evidence="1">
    <location>
        <begin position="137"/>
        <end position="166"/>
    </location>
</feature>
<feature type="region of interest" description="Disordered" evidence="1">
    <location>
        <begin position="751"/>
        <end position="1043"/>
    </location>
</feature>
<feature type="compositionally biased region" description="Polar residues" evidence="1">
    <location>
        <begin position="156"/>
        <end position="166"/>
    </location>
</feature>